<dbReference type="Proteomes" id="UP000634136">
    <property type="component" value="Unassembled WGS sequence"/>
</dbReference>
<evidence type="ECO:0000313" key="1">
    <source>
        <dbReference type="EMBL" id="KAF7828929.1"/>
    </source>
</evidence>
<keyword evidence="2" id="KW-1185">Reference proteome</keyword>
<comment type="caution">
    <text evidence="1">The sequence shown here is derived from an EMBL/GenBank/DDBJ whole genome shotgun (WGS) entry which is preliminary data.</text>
</comment>
<name>A0A834U2V8_9FABA</name>
<organism evidence="1 2">
    <name type="scientific">Senna tora</name>
    <dbReference type="NCBI Taxonomy" id="362788"/>
    <lineage>
        <taxon>Eukaryota</taxon>
        <taxon>Viridiplantae</taxon>
        <taxon>Streptophyta</taxon>
        <taxon>Embryophyta</taxon>
        <taxon>Tracheophyta</taxon>
        <taxon>Spermatophyta</taxon>
        <taxon>Magnoliopsida</taxon>
        <taxon>eudicotyledons</taxon>
        <taxon>Gunneridae</taxon>
        <taxon>Pentapetalae</taxon>
        <taxon>rosids</taxon>
        <taxon>fabids</taxon>
        <taxon>Fabales</taxon>
        <taxon>Fabaceae</taxon>
        <taxon>Caesalpinioideae</taxon>
        <taxon>Cassia clade</taxon>
        <taxon>Senna</taxon>
    </lineage>
</organism>
<dbReference type="EMBL" id="JAAIUW010000006">
    <property type="protein sequence ID" value="KAF7828929.1"/>
    <property type="molecule type" value="Genomic_DNA"/>
</dbReference>
<reference evidence="1" key="1">
    <citation type="submission" date="2020-09" db="EMBL/GenBank/DDBJ databases">
        <title>Genome-Enabled Discovery of Anthraquinone Biosynthesis in Senna tora.</title>
        <authorList>
            <person name="Kang S.-H."/>
            <person name="Pandey R.P."/>
            <person name="Lee C.-M."/>
            <person name="Sim J.-S."/>
            <person name="Jeong J.-T."/>
            <person name="Choi B.-S."/>
            <person name="Jung M."/>
            <person name="Ginzburg D."/>
            <person name="Zhao K."/>
            <person name="Won S.Y."/>
            <person name="Oh T.-J."/>
            <person name="Yu Y."/>
            <person name="Kim N.-H."/>
            <person name="Lee O.R."/>
            <person name="Lee T.-H."/>
            <person name="Bashyal P."/>
            <person name="Kim T.-S."/>
            <person name="Lee W.-H."/>
            <person name="Kawkins C."/>
            <person name="Kim C.-K."/>
            <person name="Kim J.S."/>
            <person name="Ahn B.O."/>
            <person name="Rhee S.Y."/>
            <person name="Sohng J.K."/>
        </authorList>
    </citation>
    <scope>NUCLEOTIDE SEQUENCE</scope>
    <source>
        <tissue evidence="1">Leaf</tissue>
    </source>
</reference>
<evidence type="ECO:0000313" key="2">
    <source>
        <dbReference type="Proteomes" id="UP000634136"/>
    </source>
</evidence>
<dbReference type="AlphaFoldDB" id="A0A834U2V8"/>
<sequence length="47" mass="5537">MDLSALRSKEMPRSNNLFVFFRESFYLVGRNRNFAVASSFADLFDRN</sequence>
<protein>
    <submittedName>
        <fullName evidence="1">Uncharacterized protein</fullName>
    </submittedName>
</protein>
<proteinExistence type="predicted"/>
<gene>
    <name evidence="1" type="ORF">G2W53_020093</name>
</gene>
<accession>A0A834U2V8</accession>